<accession>A0A8T1Z2E9</accession>
<sequence length="77" mass="8506">MIRAGIWRTLNVQEMIGGVDRVFKSLIEEVAVVGIHLRRSPPGFSGSARLSIPSSASLIRSERPKILLNCERSFIGE</sequence>
<comment type="caution">
    <text evidence="1">The sequence shown here is derived from an EMBL/GenBank/DDBJ whole genome shotgun (WGS) entry which is preliminary data.</text>
</comment>
<evidence type="ECO:0000313" key="1">
    <source>
        <dbReference type="EMBL" id="KAG7553035.1"/>
    </source>
</evidence>
<dbReference type="Proteomes" id="UP000694240">
    <property type="component" value="Chromosome 11"/>
</dbReference>
<proteinExistence type="predicted"/>
<protein>
    <submittedName>
        <fullName evidence="1">Uncharacterized protein</fullName>
    </submittedName>
</protein>
<organism evidence="1 2">
    <name type="scientific">Arabidopsis thaliana x Arabidopsis arenosa</name>
    <dbReference type="NCBI Taxonomy" id="1240361"/>
    <lineage>
        <taxon>Eukaryota</taxon>
        <taxon>Viridiplantae</taxon>
        <taxon>Streptophyta</taxon>
        <taxon>Embryophyta</taxon>
        <taxon>Tracheophyta</taxon>
        <taxon>Spermatophyta</taxon>
        <taxon>Magnoliopsida</taxon>
        <taxon>eudicotyledons</taxon>
        <taxon>Gunneridae</taxon>
        <taxon>Pentapetalae</taxon>
        <taxon>rosids</taxon>
        <taxon>malvids</taxon>
        <taxon>Brassicales</taxon>
        <taxon>Brassicaceae</taxon>
        <taxon>Camelineae</taxon>
        <taxon>Arabidopsis</taxon>
    </lineage>
</organism>
<dbReference type="EMBL" id="JAEFBK010000011">
    <property type="protein sequence ID" value="KAG7553035.1"/>
    <property type="molecule type" value="Genomic_DNA"/>
</dbReference>
<name>A0A8T1Z2E9_9BRAS</name>
<evidence type="ECO:0000313" key="2">
    <source>
        <dbReference type="Proteomes" id="UP000694240"/>
    </source>
</evidence>
<reference evidence="1 2" key="1">
    <citation type="submission" date="2020-12" db="EMBL/GenBank/DDBJ databases">
        <title>Concerted genomic and epigenomic changes stabilize Arabidopsis allopolyploids.</title>
        <authorList>
            <person name="Chen Z."/>
        </authorList>
    </citation>
    <scope>NUCLEOTIDE SEQUENCE [LARGE SCALE GENOMIC DNA]</scope>
    <source>
        <strain evidence="1">Allo738</strain>
        <tissue evidence="1">Leaf</tissue>
    </source>
</reference>
<keyword evidence="2" id="KW-1185">Reference proteome</keyword>
<gene>
    <name evidence="1" type="ORF">ISN45_Aa06g036020</name>
</gene>
<dbReference type="AlphaFoldDB" id="A0A8T1Z2E9"/>